<name>A0A067JQP4_JATCU</name>
<dbReference type="AlphaFoldDB" id="A0A067JQP4"/>
<accession>A0A067JQP4</accession>
<protein>
    <submittedName>
        <fullName evidence="1">Uncharacterized protein</fullName>
    </submittedName>
</protein>
<dbReference type="Proteomes" id="UP000027138">
    <property type="component" value="Unassembled WGS sequence"/>
</dbReference>
<evidence type="ECO:0000313" key="1">
    <source>
        <dbReference type="EMBL" id="KDP26256.1"/>
    </source>
</evidence>
<organism evidence="1 2">
    <name type="scientific">Jatropha curcas</name>
    <name type="common">Barbados nut</name>
    <dbReference type="NCBI Taxonomy" id="180498"/>
    <lineage>
        <taxon>Eukaryota</taxon>
        <taxon>Viridiplantae</taxon>
        <taxon>Streptophyta</taxon>
        <taxon>Embryophyta</taxon>
        <taxon>Tracheophyta</taxon>
        <taxon>Spermatophyta</taxon>
        <taxon>Magnoliopsida</taxon>
        <taxon>eudicotyledons</taxon>
        <taxon>Gunneridae</taxon>
        <taxon>Pentapetalae</taxon>
        <taxon>rosids</taxon>
        <taxon>fabids</taxon>
        <taxon>Malpighiales</taxon>
        <taxon>Euphorbiaceae</taxon>
        <taxon>Crotonoideae</taxon>
        <taxon>Jatropheae</taxon>
        <taxon>Jatropha</taxon>
    </lineage>
</organism>
<dbReference type="EMBL" id="KK914914">
    <property type="protein sequence ID" value="KDP26256.1"/>
    <property type="molecule type" value="Genomic_DNA"/>
</dbReference>
<proteinExistence type="predicted"/>
<evidence type="ECO:0000313" key="2">
    <source>
        <dbReference type="Proteomes" id="UP000027138"/>
    </source>
</evidence>
<keyword evidence="2" id="KW-1185">Reference proteome</keyword>
<reference evidence="1 2" key="1">
    <citation type="journal article" date="2014" name="PLoS ONE">
        <title>Global Analysis of Gene Expression Profiles in Physic Nut (Jatropha curcas L.) Seedlings Exposed to Salt Stress.</title>
        <authorList>
            <person name="Zhang L."/>
            <person name="Zhang C."/>
            <person name="Wu P."/>
            <person name="Chen Y."/>
            <person name="Li M."/>
            <person name="Jiang H."/>
            <person name="Wu G."/>
        </authorList>
    </citation>
    <scope>NUCLEOTIDE SEQUENCE [LARGE SCALE GENOMIC DNA]</scope>
    <source>
        <strain evidence="2">cv. GZQX0401</strain>
        <tissue evidence="1">Young leaves</tissue>
    </source>
</reference>
<sequence>MMSQRLPDEEVDSYVPLEGAMLEGGRPAGGVAGGILGSDAERASAVGQTTAGPVGLIRVIWYNNW</sequence>
<gene>
    <name evidence="1" type="ORF">JCGZ_22440</name>
</gene>